<dbReference type="EMBL" id="JBHRYB010000010">
    <property type="protein sequence ID" value="MFC3680614.1"/>
    <property type="molecule type" value="Genomic_DNA"/>
</dbReference>
<name>A0ABV7VTT9_9GAMM</name>
<gene>
    <name evidence="1" type="ORF">ACFOMG_10960</name>
</gene>
<reference evidence="2" key="1">
    <citation type="journal article" date="2019" name="Int. J. Syst. Evol. Microbiol.">
        <title>The Global Catalogue of Microorganisms (GCM) 10K type strain sequencing project: providing services to taxonomists for standard genome sequencing and annotation.</title>
        <authorList>
            <consortium name="The Broad Institute Genomics Platform"/>
            <consortium name="The Broad Institute Genome Sequencing Center for Infectious Disease"/>
            <person name="Wu L."/>
            <person name="Ma J."/>
        </authorList>
    </citation>
    <scope>NUCLEOTIDE SEQUENCE [LARGE SCALE GENOMIC DNA]</scope>
    <source>
        <strain evidence="2">KCTC 42424</strain>
    </source>
</reference>
<protein>
    <submittedName>
        <fullName evidence="1">Uncharacterized protein</fullName>
    </submittedName>
</protein>
<sequence length="53" mass="5882">MMKSVQAYVNVFAAIAINQSASEQPEQPAERARCGECNYNDNYYGDQVCMGSE</sequence>
<comment type="caution">
    <text evidence="1">The sequence shown here is derived from an EMBL/GenBank/DDBJ whole genome shotgun (WGS) entry which is preliminary data.</text>
</comment>
<dbReference type="Proteomes" id="UP001595722">
    <property type="component" value="Unassembled WGS sequence"/>
</dbReference>
<evidence type="ECO:0000313" key="1">
    <source>
        <dbReference type="EMBL" id="MFC3680614.1"/>
    </source>
</evidence>
<dbReference type="RefSeq" id="WP_376866624.1">
    <property type="nucleotide sequence ID" value="NZ_JBHRYB010000010.1"/>
</dbReference>
<organism evidence="1 2">
    <name type="scientific">Bacterioplanoides pacificum</name>
    <dbReference type="NCBI Taxonomy" id="1171596"/>
    <lineage>
        <taxon>Bacteria</taxon>
        <taxon>Pseudomonadati</taxon>
        <taxon>Pseudomonadota</taxon>
        <taxon>Gammaproteobacteria</taxon>
        <taxon>Oceanospirillales</taxon>
        <taxon>Oceanospirillaceae</taxon>
        <taxon>Bacterioplanoides</taxon>
    </lineage>
</organism>
<evidence type="ECO:0000313" key="2">
    <source>
        <dbReference type="Proteomes" id="UP001595722"/>
    </source>
</evidence>
<proteinExistence type="predicted"/>
<keyword evidence="2" id="KW-1185">Reference proteome</keyword>
<accession>A0ABV7VTT9</accession>